<dbReference type="Pfam" id="PF17784">
    <property type="entry name" value="Sulfotransfer_4"/>
    <property type="match status" value="1"/>
</dbReference>
<gene>
    <name evidence="2" type="ORF">PTTT1_LOCUS52333</name>
</gene>
<proteinExistence type="predicted"/>
<protein>
    <submittedName>
        <fullName evidence="2">Uncharacterized protein</fullName>
    </submittedName>
</protein>
<dbReference type="InterPro" id="IPR027417">
    <property type="entry name" value="P-loop_NTPase"/>
</dbReference>
<dbReference type="InterPro" id="IPR040632">
    <property type="entry name" value="Sulfotransfer_4"/>
</dbReference>
<dbReference type="PANTHER" id="PTHR36978:SF4">
    <property type="entry name" value="P-LOOP CONTAINING NUCLEOSIDE TRIPHOSPHATE HYDROLASE PROTEIN"/>
    <property type="match status" value="1"/>
</dbReference>
<dbReference type="Gene3D" id="3.40.50.300">
    <property type="entry name" value="P-loop containing nucleotide triphosphate hydrolases"/>
    <property type="match status" value="1"/>
</dbReference>
<evidence type="ECO:0000256" key="1">
    <source>
        <dbReference type="SAM" id="MobiDB-lite"/>
    </source>
</evidence>
<organism evidence="2">
    <name type="scientific">Phaeodactylum tricornutum</name>
    <name type="common">Diatom</name>
    <dbReference type="NCBI Taxonomy" id="2850"/>
    <lineage>
        <taxon>Eukaryota</taxon>
        <taxon>Sar</taxon>
        <taxon>Stramenopiles</taxon>
        <taxon>Ochrophyta</taxon>
        <taxon>Bacillariophyta</taxon>
        <taxon>Bacillariophyceae</taxon>
        <taxon>Bacillariophycidae</taxon>
        <taxon>Naviculales</taxon>
        <taxon>Phaeodactylaceae</taxon>
        <taxon>Phaeodactylum</taxon>
    </lineage>
</organism>
<dbReference type="EMBL" id="OU594949">
    <property type="protein sequence ID" value="CAG9293704.1"/>
    <property type="molecule type" value="Genomic_DNA"/>
</dbReference>
<name>A0A8J9T756_PHATR</name>
<sequence length="391" mass="44098">MPLPMVLRNCNTLQKPKVFCHQIPHTFKFASMQPTKQSGKVDALNLNGSEPGMIESIARREVPQASIHANRRFRFKSFFPVAVSTIGLVVLLGSMKHTRTLSEVLLANRDIDKTIAKSYTENHVIYSVEQGSIENNLTQTGALFTPNGRRKERTRSGPNNKPPQKYRRDRQGQRMKISGPVLIMSLPKSGTTSLQKYFQCGLATRGASAHYWSYDFQDQIGKCMESNLKENIPVLTGCGIKNATTAFSDFGLVRQKNEGQGCFYPGFSDEFWNNLAAYYPNATIVLGTRGAESWHKSAEKWASGSLIYRWRRHCDNFPGMNGTAADFAAFYRRYSDMVKTRAAKHNLRYVHVALEDPETPLRLHGQIGFRVDCFKVCRPKTGCTGFNPLEH</sequence>
<dbReference type="SUPFAM" id="SSF52540">
    <property type="entry name" value="P-loop containing nucleoside triphosphate hydrolases"/>
    <property type="match status" value="1"/>
</dbReference>
<dbReference type="PANTHER" id="PTHR36978">
    <property type="entry name" value="P-LOOP CONTAINING NUCLEOTIDE TRIPHOSPHATE HYDROLASE"/>
    <property type="match status" value="1"/>
</dbReference>
<evidence type="ECO:0000313" key="2">
    <source>
        <dbReference type="EMBL" id="CAG9293704.1"/>
    </source>
</evidence>
<dbReference type="AlphaFoldDB" id="A0A8J9T756"/>
<accession>A0A8J9T756</accession>
<dbReference type="Proteomes" id="UP000836788">
    <property type="component" value="Chromosome 8"/>
</dbReference>
<reference evidence="2" key="1">
    <citation type="submission" date="2022-02" db="EMBL/GenBank/DDBJ databases">
        <authorList>
            <person name="Giguere J D."/>
        </authorList>
    </citation>
    <scope>NUCLEOTIDE SEQUENCE</scope>
    <source>
        <strain evidence="2">CCAP 1055/1</strain>
    </source>
</reference>
<feature type="region of interest" description="Disordered" evidence="1">
    <location>
        <begin position="137"/>
        <end position="172"/>
    </location>
</feature>